<proteinExistence type="predicted"/>
<reference evidence="1" key="1">
    <citation type="submission" date="2022-05" db="EMBL/GenBank/DDBJ databases">
        <title>Megaplasmid of Vibrio parahaemolyticus.</title>
        <authorList>
            <person name="Strauch E."/>
            <person name="Borowiak M."/>
        </authorList>
    </citation>
    <scope>NUCLEOTIDE SEQUENCE</scope>
    <source>
        <strain evidence="1">16-VB00198</strain>
    </source>
</reference>
<accession>A0AA46Z4Q7</accession>
<evidence type="ECO:0000313" key="1">
    <source>
        <dbReference type="EMBL" id="UYV25240.1"/>
    </source>
</evidence>
<evidence type="ECO:0000313" key="2">
    <source>
        <dbReference type="Proteomes" id="UP001163036"/>
    </source>
</evidence>
<dbReference type="Proteomes" id="UP001163036">
    <property type="component" value="Chromosome 1"/>
</dbReference>
<name>A0AA46Z4Q7_VIBPH</name>
<dbReference type="AlphaFoldDB" id="A0AA46Z4Q7"/>
<sequence length="178" mass="20428">MSDWINILGGGLVVRVLNLWYLSATQKKKSKIEALEKQISHLYGPLHLYCSTNEKLSNLSAKLWETVGKYDLSEDAEDQTIEVLNRYGGKMEANNEDLVALLKSNLMYADPCDWHVLEVLLVDYTRACVELDAGKIKLDRKVYKDLGNIMFSRTEINQMVSDRYHEKKKRLSQLQGLS</sequence>
<dbReference type="EMBL" id="CP097355">
    <property type="protein sequence ID" value="UYV25240.1"/>
    <property type="molecule type" value="Genomic_DNA"/>
</dbReference>
<gene>
    <name evidence="1" type="ORF">M5598_09150</name>
</gene>
<dbReference type="RefSeq" id="WP_031817404.1">
    <property type="nucleotide sequence ID" value="NZ_CP097355.1"/>
</dbReference>
<organism evidence="1 2">
    <name type="scientific">Vibrio parahaemolyticus</name>
    <dbReference type="NCBI Taxonomy" id="670"/>
    <lineage>
        <taxon>Bacteria</taxon>
        <taxon>Pseudomonadati</taxon>
        <taxon>Pseudomonadota</taxon>
        <taxon>Gammaproteobacteria</taxon>
        <taxon>Vibrionales</taxon>
        <taxon>Vibrionaceae</taxon>
        <taxon>Vibrio</taxon>
    </lineage>
</organism>
<protein>
    <submittedName>
        <fullName evidence="1">Uncharacterized protein</fullName>
    </submittedName>
</protein>